<dbReference type="InterPro" id="IPR004474">
    <property type="entry name" value="LytR_CpsA_psr"/>
</dbReference>
<comment type="similarity">
    <text evidence="1">Belongs to the LytR/CpsA/Psr (LCP) family.</text>
</comment>
<feature type="region of interest" description="Disordered" evidence="2">
    <location>
        <begin position="1"/>
        <end position="23"/>
    </location>
</feature>
<evidence type="ECO:0000313" key="6">
    <source>
        <dbReference type="Proteomes" id="UP000699691"/>
    </source>
</evidence>
<dbReference type="PANTHER" id="PTHR33392">
    <property type="entry name" value="POLYISOPRENYL-TEICHOIC ACID--PEPTIDOGLYCAN TEICHOIC ACID TRANSFERASE TAGU"/>
    <property type="match status" value="1"/>
</dbReference>
<dbReference type="EMBL" id="JAGQKY010000031">
    <property type="protein sequence ID" value="MCA9397402.1"/>
    <property type="molecule type" value="Genomic_DNA"/>
</dbReference>
<dbReference type="Gene3D" id="3.40.630.190">
    <property type="entry name" value="LCP protein"/>
    <property type="match status" value="1"/>
</dbReference>
<organism evidence="5 6">
    <name type="scientific">candidate division WWE3 bacterium</name>
    <dbReference type="NCBI Taxonomy" id="2053526"/>
    <lineage>
        <taxon>Bacteria</taxon>
        <taxon>Katanobacteria</taxon>
    </lineage>
</organism>
<comment type="caution">
    <text evidence="5">The sequence shown here is derived from an EMBL/GenBank/DDBJ whole genome shotgun (WGS) entry which is preliminary data.</text>
</comment>
<keyword evidence="3" id="KW-0812">Transmembrane</keyword>
<reference evidence="5" key="1">
    <citation type="submission" date="2020-04" db="EMBL/GenBank/DDBJ databases">
        <authorList>
            <person name="Zhang T."/>
        </authorList>
    </citation>
    <scope>NUCLEOTIDE SEQUENCE</scope>
    <source>
        <strain evidence="5">HKST-UBA02</strain>
    </source>
</reference>
<evidence type="ECO:0000259" key="4">
    <source>
        <dbReference type="Pfam" id="PF03816"/>
    </source>
</evidence>
<dbReference type="InterPro" id="IPR050922">
    <property type="entry name" value="LytR/CpsA/Psr_CW_biosynth"/>
</dbReference>
<reference evidence="5" key="2">
    <citation type="journal article" date="2021" name="Microbiome">
        <title>Successional dynamics and alternative stable states in a saline activated sludge microbial community over 9 years.</title>
        <authorList>
            <person name="Wang Y."/>
            <person name="Ye J."/>
            <person name="Ju F."/>
            <person name="Liu L."/>
            <person name="Boyd J.A."/>
            <person name="Deng Y."/>
            <person name="Parks D.H."/>
            <person name="Jiang X."/>
            <person name="Yin X."/>
            <person name="Woodcroft B.J."/>
            <person name="Tyson G.W."/>
            <person name="Hugenholtz P."/>
            <person name="Polz M.F."/>
            <person name="Zhang T."/>
        </authorList>
    </citation>
    <scope>NUCLEOTIDE SEQUENCE</scope>
    <source>
        <strain evidence="5">HKST-UBA02</strain>
    </source>
</reference>
<dbReference type="NCBIfam" id="TIGR00350">
    <property type="entry name" value="lytR_cpsA_psr"/>
    <property type="match status" value="1"/>
</dbReference>
<gene>
    <name evidence="5" type="ORF">KC573_01120</name>
</gene>
<proteinExistence type="inferred from homology"/>
<dbReference type="Proteomes" id="UP000699691">
    <property type="component" value="Unassembled WGS sequence"/>
</dbReference>
<evidence type="ECO:0000256" key="1">
    <source>
        <dbReference type="ARBA" id="ARBA00006068"/>
    </source>
</evidence>
<dbReference type="AlphaFoldDB" id="A0A955LVQ0"/>
<dbReference type="PANTHER" id="PTHR33392:SF6">
    <property type="entry name" value="POLYISOPRENYL-TEICHOIC ACID--PEPTIDOGLYCAN TEICHOIC ACID TRANSFERASE TAGU"/>
    <property type="match status" value="1"/>
</dbReference>
<sequence length="401" mass="44614">MRYNNNFSQKAKRSRRDKRKLDMSANAPKDRSLFKSIGIIIAFVVVLYGMKLLLTPVVKTLANVWEESTTAISFMLPGGAKIATDDYGNTNILLVGIDRRSYQPYQYTGPDGSLARNGFLADTIIVATLSPDSEIVKMVSLPRDLWVKVPAFEGLSEQHTKINAVHALGDRFGYVDSGGMGLLKNVVEEIVGVPIHYWARVDFEAFVQGVDAVDGVDLYVENAFTDYMYPRAGYENASWDERYEFVTFETGWQHMDGETALKYARSRHALGVEGSDFARSARQQNVIFAVASKVLTSETLFSLDRLRGLYGAVSNNVATNIQLGEMPMFYQFAKNFSSFQTEGFVLGGTDIDPPLLYHPDPNLFGGAYVLIPTAGQDDYSEIHEWTKDVINSQSSEDSTSS</sequence>
<evidence type="ECO:0000313" key="5">
    <source>
        <dbReference type="EMBL" id="MCA9397402.1"/>
    </source>
</evidence>
<protein>
    <submittedName>
        <fullName evidence="5">LCP family protein</fullName>
    </submittedName>
</protein>
<feature type="transmembrane region" description="Helical" evidence="3">
    <location>
        <begin position="33"/>
        <end position="54"/>
    </location>
</feature>
<evidence type="ECO:0000256" key="3">
    <source>
        <dbReference type="SAM" id="Phobius"/>
    </source>
</evidence>
<dbReference type="Pfam" id="PF03816">
    <property type="entry name" value="LytR_cpsA_psr"/>
    <property type="match status" value="1"/>
</dbReference>
<keyword evidence="3" id="KW-0472">Membrane</keyword>
<evidence type="ECO:0000256" key="2">
    <source>
        <dbReference type="SAM" id="MobiDB-lite"/>
    </source>
</evidence>
<feature type="domain" description="Cell envelope-related transcriptional attenuator" evidence="4">
    <location>
        <begin position="121"/>
        <end position="294"/>
    </location>
</feature>
<name>A0A955LVQ0_UNCKA</name>
<accession>A0A955LVQ0</accession>
<keyword evidence="3" id="KW-1133">Transmembrane helix</keyword>